<feature type="region of interest" description="Disordered" evidence="1">
    <location>
        <begin position="269"/>
        <end position="324"/>
    </location>
</feature>
<proteinExistence type="predicted"/>
<evidence type="ECO:0000313" key="4">
    <source>
        <dbReference type="Proteomes" id="UP000467322"/>
    </source>
</evidence>
<evidence type="ECO:0000256" key="1">
    <source>
        <dbReference type="SAM" id="MobiDB-lite"/>
    </source>
</evidence>
<feature type="transmembrane region" description="Helical" evidence="2">
    <location>
        <begin position="61"/>
        <end position="79"/>
    </location>
</feature>
<dbReference type="RefSeq" id="WP_161350720.1">
    <property type="nucleotide sequence ID" value="NZ_WTUX01000010.1"/>
</dbReference>
<keyword evidence="2" id="KW-0472">Membrane</keyword>
<name>A0A845M573_9RHOB</name>
<feature type="transmembrane region" description="Helical" evidence="2">
    <location>
        <begin position="128"/>
        <end position="148"/>
    </location>
</feature>
<dbReference type="Proteomes" id="UP000467322">
    <property type="component" value="Unassembled WGS sequence"/>
</dbReference>
<feature type="transmembrane region" description="Helical" evidence="2">
    <location>
        <begin position="20"/>
        <end position="41"/>
    </location>
</feature>
<comment type="caution">
    <text evidence="3">The sequence shown here is derived from an EMBL/GenBank/DDBJ whole genome shotgun (WGS) entry which is preliminary data.</text>
</comment>
<accession>A0A845M573</accession>
<keyword evidence="2" id="KW-1133">Transmembrane helix</keyword>
<keyword evidence="2" id="KW-0812">Transmembrane</keyword>
<evidence type="ECO:0000256" key="2">
    <source>
        <dbReference type="SAM" id="Phobius"/>
    </source>
</evidence>
<feature type="transmembrane region" description="Helical" evidence="2">
    <location>
        <begin position="91"/>
        <end position="108"/>
    </location>
</feature>
<protein>
    <recommendedName>
        <fullName evidence="5">DUF998 domain-containing protein</fullName>
    </recommendedName>
</protein>
<reference evidence="3 4" key="1">
    <citation type="submission" date="2019-12" db="EMBL/GenBank/DDBJ databases">
        <title>Maritimibacter sp. nov. sp. isolated from sea sand.</title>
        <authorList>
            <person name="Kim J."/>
            <person name="Jeong S.E."/>
            <person name="Jung H.S."/>
            <person name="Jeon C.O."/>
        </authorList>
    </citation>
    <scope>NUCLEOTIDE SEQUENCE [LARGE SCALE GENOMIC DNA]</scope>
    <source>
        <strain evidence="3 4">DP07</strain>
    </source>
</reference>
<evidence type="ECO:0000313" key="3">
    <source>
        <dbReference type="EMBL" id="MZR12613.1"/>
    </source>
</evidence>
<organism evidence="3 4">
    <name type="scientific">Maritimibacter harenae</name>
    <dbReference type="NCBI Taxonomy" id="2606218"/>
    <lineage>
        <taxon>Bacteria</taxon>
        <taxon>Pseudomonadati</taxon>
        <taxon>Pseudomonadota</taxon>
        <taxon>Alphaproteobacteria</taxon>
        <taxon>Rhodobacterales</taxon>
        <taxon>Roseobacteraceae</taxon>
        <taxon>Maritimibacter</taxon>
    </lineage>
</organism>
<keyword evidence="4" id="KW-1185">Reference proteome</keyword>
<feature type="transmembrane region" description="Helical" evidence="2">
    <location>
        <begin position="160"/>
        <end position="178"/>
    </location>
</feature>
<gene>
    <name evidence="3" type="ORF">GQE99_06215</name>
</gene>
<dbReference type="EMBL" id="WTUX01000010">
    <property type="protein sequence ID" value="MZR12613.1"/>
    <property type="molecule type" value="Genomic_DNA"/>
</dbReference>
<evidence type="ECO:0008006" key="5">
    <source>
        <dbReference type="Google" id="ProtNLM"/>
    </source>
</evidence>
<dbReference type="AlphaFoldDB" id="A0A845M573"/>
<sequence>MTDIRPADHAQRDARAFFRLRIAFGVIGLALPIVLAVAGLVADGEVQPTISDFFHTTQRDILVGGLVAIGVFLAVHRGIRPYPGRWISPDLLALLAGLAAIGVAFFPNESDTVATFSQRALGLEVSPAFHYASACMLYLMMSLTCFLVYAPDARGWERKVYLVAGAVIWTTGWNVMILSTIKNSGDGALAMFIQNHNIVYWDESLGVWAFSGSWILKAVLENRREVARLAALRRRNLGQGHPARAEGGAPVGPRPTTLDKMARWLRGGRAARQWSPAPAGGTPSFARQVPTPPTIRAGQRTRRDGRAQPAPSPAKRAQPRRRAS</sequence>